<organism evidence="2">
    <name type="scientific">uncultured Rubrobacteraceae bacterium</name>
    <dbReference type="NCBI Taxonomy" id="349277"/>
    <lineage>
        <taxon>Bacteria</taxon>
        <taxon>Bacillati</taxon>
        <taxon>Actinomycetota</taxon>
        <taxon>Rubrobacteria</taxon>
        <taxon>Rubrobacterales</taxon>
        <taxon>Rubrobacteraceae</taxon>
        <taxon>environmental samples</taxon>
    </lineage>
</organism>
<feature type="compositionally biased region" description="Basic and acidic residues" evidence="1">
    <location>
        <begin position="92"/>
        <end position="120"/>
    </location>
</feature>
<dbReference type="EMBL" id="CADCVI010000050">
    <property type="protein sequence ID" value="CAA9460280.1"/>
    <property type="molecule type" value="Genomic_DNA"/>
</dbReference>
<name>A0A6J4R1X4_9ACTN</name>
<dbReference type="EC" id="1.1.1.100" evidence="2"/>
<gene>
    <name evidence="2" type="ORF">AVDCRST_MAG25-744</name>
</gene>
<feature type="compositionally biased region" description="Gly residues" evidence="1">
    <location>
        <begin position="46"/>
        <end position="55"/>
    </location>
</feature>
<proteinExistence type="predicted"/>
<dbReference type="AlphaFoldDB" id="A0A6J4R1X4"/>
<evidence type="ECO:0000256" key="1">
    <source>
        <dbReference type="SAM" id="MobiDB-lite"/>
    </source>
</evidence>
<feature type="region of interest" description="Disordered" evidence="1">
    <location>
        <begin position="27"/>
        <end position="243"/>
    </location>
</feature>
<feature type="compositionally biased region" description="Gly residues" evidence="1">
    <location>
        <begin position="63"/>
        <end position="73"/>
    </location>
</feature>
<dbReference type="GO" id="GO:0004316">
    <property type="term" value="F:3-oxoacyl-[acyl-carrier-protein] reductase (NADPH) activity"/>
    <property type="evidence" value="ECO:0007669"/>
    <property type="project" value="UniProtKB-EC"/>
</dbReference>
<sequence>GFTAFGQACFGDRIYRRNRFCGCFGARPRRGLGGAQRPHPGEGRGGRGTCPGGSGRQRRRGLRGCGGSRGGRGGRGDAAPGSGGRRAGQQPRDLRAEGVRGDHGRGLVPVLRDERDERGQARASLPARDDGAGLGQDRLRLQRVGGADTGGDDPLRHDEDGAARHSPGPCRDYPRYRGDRQLRPARPDRLRGRHDLCGADGRGAGDERGRDGAGVLPVGPSVVPARPLYRAGGGRRAHSLRREPVVLRHERGLPARRRRCRPLDRV</sequence>
<protein>
    <submittedName>
        <fullName evidence="2">3-oxoacyl-[acyl-carrier protein] reductase</fullName>
        <ecNumber evidence="2">1.1.1.100</ecNumber>
    </submittedName>
</protein>
<feature type="compositionally biased region" description="Basic and acidic residues" evidence="1">
    <location>
        <begin position="172"/>
        <end position="211"/>
    </location>
</feature>
<keyword evidence="2" id="KW-0560">Oxidoreductase</keyword>
<feature type="compositionally biased region" description="Basic and acidic residues" evidence="1">
    <location>
        <begin position="153"/>
        <end position="163"/>
    </location>
</feature>
<feature type="non-terminal residue" evidence="2">
    <location>
        <position position="1"/>
    </location>
</feature>
<reference evidence="2" key="1">
    <citation type="submission" date="2020-02" db="EMBL/GenBank/DDBJ databases">
        <authorList>
            <person name="Meier V. D."/>
        </authorList>
    </citation>
    <scope>NUCLEOTIDE SEQUENCE</scope>
    <source>
        <strain evidence="2">AVDCRST_MAG25</strain>
    </source>
</reference>
<feature type="non-terminal residue" evidence="2">
    <location>
        <position position="266"/>
    </location>
</feature>
<accession>A0A6J4R1X4</accession>
<evidence type="ECO:0000313" key="2">
    <source>
        <dbReference type="EMBL" id="CAA9460280.1"/>
    </source>
</evidence>